<reference evidence="1 2" key="1">
    <citation type="submission" date="2020-01" db="EMBL/GenBank/DDBJ databases">
        <title>Draft genome assembly of Ensifer adhaerens T173.</title>
        <authorList>
            <person name="Craig J.E."/>
            <person name="Stinchcombe J.R."/>
        </authorList>
    </citation>
    <scope>NUCLEOTIDE SEQUENCE [LARGE SCALE GENOMIC DNA]</scope>
    <source>
        <strain evidence="1 2">T173</strain>
    </source>
</reference>
<evidence type="ECO:0000313" key="2">
    <source>
        <dbReference type="Proteomes" id="UP000744980"/>
    </source>
</evidence>
<protein>
    <submittedName>
        <fullName evidence="1">Conjugal transfer protein TraD</fullName>
    </submittedName>
</protein>
<dbReference type="AlphaFoldDB" id="A0AAW4FR11"/>
<name>A0AAW4FR11_9HYPH</name>
<dbReference type="EMBL" id="WXFA01000018">
    <property type="protein sequence ID" value="MBM3093761.1"/>
    <property type="molecule type" value="Genomic_DNA"/>
</dbReference>
<comment type="caution">
    <text evidence="1">The sequence shown here is derived from an EMBL/GenBank/DDBJ whole genome shotgun (WGS) entry which is preliminary data.</text>
</comment>
<dbReference type="Pfam" id="PF06412">
    <property type="entry name" value="TraD"/>
    <property type="match status" value="1"/>
</dbReference>
<organism evidence="1 2">
    <name type="scientific">Ensifer canadensis</name>
    <dbReference type="NCBI Taxonomy" id="555315"/>
    <lineage>
        <taxon>Bacteria</taxon>
        <taxon>Pseudomonadati</taxon>
        <taxon>Pseudomonadota</taxon>
        <taxon>Alphaproteobacteria</taxon>
        <taxon>Hyphomicrobiales</taxon>
        <taxon>Rhizobiaceae</taxon>
        <taxon>Sinorhizobium/Ensifer group</taxon>
        <taxon>Ensifer</taxon>
    </lineage>
</organism>
<evidence type="ECO:0000313" key="1">
    <source>
        <dbReference type="EMBL" id="MBM3093761.1"/>
    </source>
</evidence>
<keyword evidence="2" id="KW-1185">Reference proteome</keyword>
<dbReference type="InterPro" id="IPR009444">
    <property type="entry name" value="Conjugal_tfr_TraD_a-type"/>
</dbReference>
<proteinExistence type="predicted"/>
<dbReference type="RefSeq" id="WP_057224253.1">
    <property type="nucleotide sequence ID" value="NZ_CP083371.1"/>
</dbReference>
<gene>
    <name evidence="1" type="ORF">GFB56_23650</name>
</gene>
<dbReference type="Proteomes" id="UP000744980">
    <property type="component" value="Unassembled WGS sequence"/>
</dbReference>
<accession>A0AAW4FR11</accession>
<sequence length="70" mass="7578">MTQERKRDTHEKVILGGLVIKAGLRNADRAFLLGALIEASRVPVGAAEHDRLCALGAKAFRAEARALIKL</sequence>